<dbReference type="AlphaFoldDB" id="A0A6J6D6H5"/>
<dbReference type="EMBL" id="CAEZSZ010000102">
    <property type="protein sequence ID" value="CAB4559402.1"/>
    <property type="molecule type" value="Genomic_DNA"/>
</dbReference>
<dbReference type="GO" id="GO:0005524">
    <property type="term" value="F:ATP binding"/>
    <property type="evidence" value="ECO:0007669"/>
    <property type="project" value="UniProtKB-KW"/>
</dbReference>
<dbReference type="PANTHER" id="PTHR30580">
    <property type="entry name" value="PRIMOSOMAL PROTEIN N"/>
    <property type="match status" value="1"/>
</dbReference>
<dbReference type="GO" id="GO:0006270">
    <property type="term" value="P:DNA replication initiation"/>
    <property type="evidence" value="ECO:0007669"/>
    <property type="project" value="TreeGrafter"/>
</dbReference>
<dbReference type="GO" id="GO:0006310">
    <property type="term" value="P:DNA recombination"/>
    <property type="evidence" value="ECO:0007669"/>
    <property type="project" value="TreeGrafter"/>
</dbReference>
<evidence type="ECO:0000256" key="1">
    <source>
        <dbReference type="ARBA" id="ARBA00022741"/>
    </source>
</evidence>
<keyword evidence="1" id="KW-0547">Nucleotide-binding</keyword>
<evidence type="ECO:0000313" key="6">
    <source>
        <dbReference type="EMBL" id="CAB4559402.1"/>
    </source>
</evidence>
<dbReference type="InterPro" id="IPR041222">
    <property type="entry name" value="PriA_3primeBD"/>
</dbReference>
<dbReference type="GO" id="GO:0003677">
    <property type="term" value="F:DNA binding"/>
    <property type="evidence" value="ECO:0007669"/>
    <property type="project" value="UniProtKB-KW"/>
</dbReference>
<name>A0A6J6D6H5_9ZZZZ</name>
<evidence type="ECO:0000256" key="4">
    <source>
        <dbReference type="SAM" id="MobiDB-lite"/>
    </source>
</evidence>
<dbReference type="PANTHER" id="PTHR30580:SF0">
    <property type="entry name" value="PRIMOSOMAL PROTEIN N"/>
    <property type="match status" value="1"/>
</dbReference>
<sequence>MPESSFCIARVAIASALPQLDRLFDYQVPDDLLELIAQGVRVRVPFGRGKKPQEGFVVELSSSSDFVGKLGSVSEIISPAPVLTQEIYELARAVADRQAATLNEVLRHAVPDRSVAVEKAWLSLQSEKTTTAITPKVNASESRSSEVASEGSDKRTTQLVEPRVLGTGPRWVTEILDLSSSQAKQKKSTLIIVPDARDQALVLTALENSPLSTHLIDYSSKLTKSKRYKAFLDCQSQEFAVVIGSRSATYAPVQNLGQIVIWDDGDQSHKEQSAPYSHTRDIALIRQQQRNCELHFLGHVRSTEVERLRQIGYLKERATEFASPNLVFSESESRVDSAAWVAIREGLLRGPVLVQVLSKGNTSSVFCKDCHTRANCRSCNGPLWIDSRNQVLCRWCAASNLNFSCHQCKGSKLSAGRAGSGKTLSDFGKAFPGHAVIEATGDNPRFSIKRTNCLVVSTPGAEPYVEGGYEAVVILDAPLALAMDSLRATEEAVRSWSNAISLLGSTGRAVIVGLSGTLADKLALWSQAEIATIELKNRSELRFPPAVRLASLGGQRESITELFPALQALPGVEVLGPVQVVTKGLEIETKLLLKYDYSVGAKLAKSLQAEVAKLSAGSVRSNPRTGKSMRPIRIKMDDFDVL</sequence>
<protein>
    <submittedName>
        <fullName evidence="6">Unannotated protein</fullName>
    </submittedName>
</protein>
<dbReference type="GO" id="GO:0006302">
    <property type="term" value="P:double-strand break repair"/>
    <property type="evidence" value="ECO:0007669"/>
    <property type="project" value="TreeGrafter"/>
</dbReference>
<reference evidence="6" key="1">
    <citation type="submission" date="2020-05" db="EMBL/GenBank/DDBJ databases">
        <authorList>
            <person name="Chiriac C."/>
            <person name="Salcher M."/>
            <person name="Ghai R."/>
            <person name="Kavagutti S V."/>
        </authorList>
    </citation>
    <scope>NUCLEOTIDE SEQUENCE</scope>
</reference>
<keyword evidence="3" id="KW-0238">DNA-binding</keyword>
<organism evidence="6">
    <name type="scientific">freshwater metagenome</name>
    <dbReference type="NCBI Taxonomy" id="449393"/>
    <lineage>
        <taxon>unclassified sequences</taxon>
        <taxon>metagenomes</taxon>
        <taxon>ecological metagenomes</taxon>
    </lineage>
</organism>
<feature type="domain" description="Primosomal protein N' 3' DNA-binding" evidence="5">
    <location>
        <begin position="12"/>
        <end position="111"/>
    </location>
</feature>
<proteinExistence type="predicted"/>
<dbReference type="GO" id="GO:0043138">
    <property type="term" value="F:3'-5' DNA helicase activity"/>
    <property type="evidence" value="ECO:0007669"/>
    <property type="project" value="TreeGrafter"/>
</dbReference>
<dbReference type="Pfam" id="PF17764">
    <property type="entry name" value="PriA_3primeBD"/>
    <property type="match status" value="1"/>
</dbReference>
<feature type="compositionally biased region" description="Low complexity" evidence="4">
    <location>
        <begin position="140"/>
        <end position="150"/>
    </location>
</feature>
<dbReference type="Gene3D" id="3.40.1440.60">
    <property type="entry name" value="PriA, 3(prime) DNA-binding domain"/>
    <property type="match status" value="1"/>
</dbReference>
<gene>
    <name evidence="6" type="ORF">UFOPK1561_00801</name>
</gene>
<keyword evidence="2" id="KW-0067">ATP-binding</keyword>
<dbReference type="Gene3D" id="3.40.50.300">
    <property type="entry name" value="P-loop containing nucleotide triphosphate hydrolases"/>
    <property type="match status" value="1"/>
</dbReference>
<evidence type="ECO:0000256" key="2">
    <source>
        <dbReference type="ARBA" id="ARBA00022840"/>
    </source>
</evidence>
<accession>A0A6J6D6H5</accession>
<dbReference type="InterPro" id="IPR027417">
    <property type="entry name" value="P-loop_NTPase"/>
</dbReference>
<evidence type="ECO:0000256" key="3">
    <source>
        <dbReference type="ARBA" id="ARBA00023125"/>
    </source>
</evidence>
<dbReference type="InterPro" id="IPR042115">
    <property type="entry name" value="PriA_3primeBD_sf"/>
</dbReference>
<evidence type="ECO:0000259" key="5">
    <source>
        <dbReference type="Pfam" id="PF17764"/>
    </source>
</evidence>
<feature type="region of interest" description="Disordered" evidence="4">
    <location>
        <begin position="133"/>
        <end position="156"/>
    </location>
</feature>